<dbReference type="EMBL" id="JAIFTL010000181">
    <property type="protein sequence ID" value="KAG9321827.1"/>
    <property type="molecule type" value="Genomic_DNA"/>
</dbReference>
<evidence type="ECO:0000256" key="1">
    <source>
        <dbReference type="SAM" id="MobiDB-lite"/>
    </source>
</evidence>
<comment type="caution">
    <text evidence="2">The sequence shown here is derived from an EMBL/GenBank/DDBJ whole genome shotgun (WGS) entry which is preliminary data.</text>
</comment>
<evidence type="ECO:0000313" key="2">
    <source>
        <dbReference type="EMBL" id="KAG9321827.1"/>
    </source>
</evidence>
<feature type="region of interest" description="Disordered" evidence="1">
    <location>
        <begin position="418"/>
        <end position="440"/>
    </location>
</feature>
<protein>
    <submittedName>
        <fullName evidence="2">Uncharacterized protein</fullName>
    </submittedName>
</protein>
<feature type="region of interest" description="Disordered" evidence="1">
    <location>
        <begin position="553"/>
        <end position="588"/>
    </location>
</feature>
<sequence length="722" mass="77885">MAHWILIAYPQLKERKTIIDHTNRSMTEGNTLQARRSLLRRAVSLEDINTVSAIHRALLDEEEDDECLDISSFLNSVPVPSDTQPVVHHHHLHLQEPRPRHHSPRPVHPLAPYLHLDERPQSAMSMRDYQSYYTHYRPDQELHDLIRPQTPEVGLDDTLKPSRSRHCQATDDCQPASPNSTTPPELVDKTHEEGTGSKSDQCHGPTHWLNALPLLDAFISWVEGPPTGSLPKRHEKEKPNPLLDIPFQFIALLTYPEPDPRLGNKMTLAMVRETSFVKQRRKTLLMLTCYTLIVRYCSFDFFLVVLFASNCALLFLMKNSGKMNVNMAKRAVGQRVGWAKQWAGGFFRRSAGLAPAGGAGTGAGTGAGAGAGPSQCDNALETSAQSSSGATCANTLSSPNKSMVNISTAIAESVRNVPVSTGGEKTDGALEGHGPQVKRRGLFGKKKPLTINASGTQGVPATAALAPSNEGTGDEVSILTSRTPRRMFFKRVSGSSNSGAGANGSASTTSASKVVLPSSSAAPAQYPPPSILTPRPSVTLASSPLIQAQPLPHLSILPPRSPSPSAKQHQPPSQPSQPSSSLSPQLKASSSAFSAITAPLSPQPKHAAVSRSALLSQSLTGTYTDILVYEAETIEKSLESASLAHSSMDPCSSESWLCNGNGPRLVDPRSQQELQDYHALLFKTGHVDGTARLGPRTIKEDLITDHVSVRAAEAMQTFGREA</sequence>
<organism evidence="2 3">
    <name type="scientific">Mortierella alpina</name>
    <name type="common">Oleaginous fungus</name>
    <name type="synonym">Mortierella renispora</name>
    <dbReference type="NCBI Taxonomy" id="64518"/>
    <lineage>
        <taxon>Eukaryota</taxon>
        <taxon>Fungi</taxon>
        <taxon>Fungi incertae sedis</taxon>
        <taxon>Mucoromycota</taxon>
        <taxon>Mortierellomycotina</taxon>
        <taxon>Mortierellomycetes</taxon>
        <taxon>Mortierellales</taxon>
        <taxon>Mortierellaceae</taxon>
        <taxon>Mortierella</taxon>
    </lineage>
</organism>
<evidence type="ECO:0000313" key="3">
    <source>
        <dbReference type="Proteomes" id="UP000717515"/>
    </source>
</evidence>
<proteinExistence type="predicted"/>
<name>A0A9P7ZZZ1_MORAP</name>
<dbReference type="AlphaFoldDB" id="A0A9P7ZZZ1"/>
<gene>
    <name evidence="2" type="ORF">KVV02_007141</name>
</gene>
<feature type="region of interest" description="Disordered" evidence="1">
    <location>
        <begin position="151"/>
        <end position="202"/>
    </location>
</feature>
<dbReference type="Proteomes" id="UP000717515">
    <property type="component" value="Unassembled WGS sequence"/>
</dbReference>
<accession>A0A9P7ZZZ1</accession>
<reference evidence="2" key="1">
    <citation type="submission" date="2021-07" db="EMBL/GenBank/DDBJ databases">
        <title>Draft genome of Mortierella alpina, strain LL118, isolated from an aspen leaf litter sample.</title>
        <authorList>
            <person name="Yang S."/>
            <person name="Vinatzer B.A."/>
        </authorList>
    </citation>
    <scope>NUCLEOTIDE SEQUENCE</scope>
    <source>
        <strain evidence="2">LL118</strain>
    </source>
</reference>
<feature type="compositionally biased region" description="Basic and acidic residues" evidence="1">
    <location>
        <begin position="186"/>
        <end position="195"/>
    </location>
</feature>